<evidence type="ECO:0000256" key="1">
    <source>
        <dbReference type="SAM" id="MobiDB-lite"/>
    </source>
</evidence>
<dbReference type="AlphaFoldDB" id="A0A0K8PLJ0"/>
<sequence>MPSRRAGGIAGWPGLLPSAPLAERDEGTGEVDRVGQPAVADRTGGGQRRRPGPAAGIDHPFAEGRGRHLRRGLPARPYSGGDQWWNSSAPALNMAPIVAC</sequence>
<evidence type="ECO:0000313" key="2">
    <source>
        <dbReference type="EMBL" id="GAP48747.1"/>
    </source>
</evidence>
<feature type="region of interest" description="Disordered" evidence="1">
    <location>
        <begin position="1"/>
        <end position="83"/>
    </location>
</feature>
<keyword evidence="3" id="KW-1185">Reference proteome</keyword>
<accession>A0A0K8PLJ0</accession>
<protein>
    <submittedName>
        <fullName evidence="2">Uncharacterized protein</fullName>
    </submittedName>
</protein>
<evidence type="ECO:0000313" key="3">
    <source>
        <dbReference type="Proteomes" id="UP000053859"/>
    </source>
</evidence>
<dbReference type="PATRIC" id="fig|146537.3.peg.3799"/>
<dbReference type="Proteomes" id="UP000053859">
    <property type="component" value="Unassembled WGS sequence"/>
</dbReference>
<dbReference type="RefSeq" id="WP_174523310.1">
    <property type="nucleotide sequence ID" value="NZ_DF968273.1"/>
</dbReference>
<feature type="compositionally biased region" description="Basic and acidic residues" evidence="1">
    <location>
        <begin position="22"/>
        <end position="33"/>
    </location>
</feature>
<proteinExistence type="predicted"/>
<gene>
    <name evidence="2" type="ORF">SAZU_3583</name>
</gene>
<reference evidence="2" key="1">
    <citation type="journal article" date="2015" name="Genome Announc.">
        <title>Draft Genome Sequence of Thiostrepton-Producing Streptomyces azureus ATCC 14921.</title>
        <authorList>
            <person name="Sakihara K."/>
            <person name="Maeda J."/>
            <person name="Tashiro K."/>
            <person name="Fujino Y."/>
            <person name="Kuhara S."/>
            <person name="Ohshima T."/>
            <person name="Ogata S."/>
            <person name="Doi K."/>
        </authorList>
    </citation>
    <scope>NUCLEOTIDE SEQUENCE [LARGE SCALE GENOMIC DNA]</scope>
    <source>
        <strain evidence="2">ATCC14921</strain>
    </source>
</reference>
<name>A0A0K8PLJ0_STRAJ</name>
<organism evidence="2 3">
    <name type="scientific">Streptomyces azureus</name>
    <dbReference type="NCBI Taxonomy" id="146537"/>
    <lineage>
        <taxon>Bacteria</taxon>
        <taxon>Bacillati</taxon>
        <taxon>Actinomycetota</taxon>
        <taxon>Actinomycetes</taxon>
        <taxon>Kitasatosporales</taxon>
        <taxon>Streptomycetaceae</taxon>
        <taxon>Streptomyces</taxon>
    </lineage>
</organism>
<dbReference type="EMBL" id="DF968273">
    <property type="protein sequence ID" value="GAP48747.1"/>
    <property type="molecule type" value="Genomic_DNA"/>
</dbReference>